<organism evidence="1 2">
    <name type="scientific">Rhabditophanes sp. KR3021</name>
    <dbReference type="NCBI Taxonomy" id="114890"/>
    <lineage>
        <taxon>Eukaryota</taxon>
        <taxon>Metazoa</taxon>
        <taxon>Ecdysozoa</taxon>
        <taxon>Nematoda</taxon>
        <taxon>Chromadorea</taxon>
        <taxon>Rhabditida</taxon>
        <taxon>Tylenchina</taxon>
        <taxon>Panagrolaimomorpha</taxon>
        <taxon>Strongyloidoidea</taxon>
        <taxon>Alloionematidae</taxon>
        <taxon>Rhabditophanes</taxon>
    </lineage>
</organism>
<name>A0AC35U9G8_9BILA</name>
<reference evidence="2" key="1">
    <citation type="submission" date="2016-11" db="UniProtKB">
        <authorList>
            <consortium name="WormBaseParasite"/>
        </authorList>
    </citation>
    <scope>IDENTIFICATION</scope>
    <source>
        <strain evidence="2">KR3021</strain>
    </source>
</reference>
<sequence length="125" mass="14375">MVGKKKINGQHGKKKEPRKGEKGDKADKAKRHRPTDHKNIKKVKKSHRYQERFQHPIPSSMIHQNPVANKIQQKSPTTAPISNKKATKKEKVIKHDEAIKSDKKILDVISDLENFMDDHCISKVL</sequence>
<accession>A0AC35U9G8</accession>
<evidence type="ECO:0000313" key="2">
    <source>
        <dbReference type="WBParaSite" id="RSKR_0000955200.1"/>
    </source>
</evidence>
<protein>
    <submittedName>
        <fullName evidence="2">Uncharacterized protein</fullName>
    </submittedName>
</protein>
<evidence type="ECO:0000313" key="1">
    <source>
        <dbReference type="Proteomes" id="UP000095286"/>
    </source>
</evidence>
<proteinExistence type="predicted"/>
<dbReference type="WBParaSite" id="RSKR_0000955200.1">
    <property type="protein sequence ID" value="RSKR_0000955200.1"/>
    <property type="gene ID" value="RSKR_0000955200"/>
</dbReference>
<dbReference type="Proteomes" id="UP000095286">
    <property type="component" value="Unplaced"/>
</dbReference>